<evidence type="ECO:0000256" key="1">
    <source>
        <dbReference type="SAM" id="Phobius"/>
    </source>
</evidence>
<accession>K0NQA6</accession>
<comment type="caution">
    <text evidence="2">The sequence shown here is derived from an EMBL/GenBank/DDBJ whole genome shotgun (WGS) entry which is preliminary data.</text>
</comment>
<gene>
    <name evidence="2" type="ORF">BN146_07560</name>
</gene>
<keyword evidence="1" id="KW-0812">Transmembrane</keyword>
<name>K0NQA6_9LACO</name>
<dbReference type="EMBL" id="CALZ01000113">
    <property type="protein sequence ID" value="CCK84094.1"/>
    <property type="molecule type" value="Genomic_DNA"/>
</dbReference>
<dbReference type="RefSeq" id="WP_009558285.1">
    <property type="nucleotide sequence ID" value="NZ_CALZ01000113.1"/>
</dbReference>
<evidence type="ECO:0000313" key="3">
    <source>
        <dbReference type="Proteomes" id="UP000009325"/>
    </source>
</evidence>
<reference evidence="2 3" key="1">
    <citation type="submission" date="2012-08" db="EMBL/GenBank/DDBJ databases">
        <title>Draft Genome Sequences of Lactobacillus equicursoris CIP 110162T, isolated from thoroughbred racehorse feces and Lactobacillus sp. CRBIP 24.137 isolated from urine of human.</title>
        <authorList>
            <person name="Cousin S."/>
            <person name="Loux V."/>
            <person name="Ma L."/>
            <person name="Creno S."/>
            <person name="Clermont D."/>
            <person name="Bizet C."/>
            <person name="Bouchier C."/>
        </authorList>
    </citation>
    <scope>NUCLEOTIDE SEQUENCE [LARGE SCALE GENOMIC DNA]</scope>
    <source>
        <strain evidence="2 3">66c</strain>
    </source>
</reference>
<dbReference type="Proteomes" id="UP000009325">
    <property type="component" value="Unassembled WGS sequence"/>
</dbReference>
<feature type="transmembrane region" description="Helical" evidence="1">
    <location>
        <begin position="32"/>
        <end position="57"/>
    </location>
</feature>
<sequence>MSKRDWDEYFAKSSWERQYESERKQRILRNKVWFVANILVISAGFLYIFINLVIWGIKGIMALFH</sequence>
<keyword evidence="1" id="KW-1133">Transmembrane helix</keyword>
<protein>
    <submittedName>
        <fullName evidence="2">Uncharacterized protein</fullName>
    </submittedName>
</protein>
<dbReference type="AlphaFoldDB" id="K0NQA6"/>
<keyword evidence="1" id="KW-0472">Membrane</keyword>
<evidence type="ECO:0000313" key="2">
    <source>
        <dbReference type="EMBL" id="CCK84094.1"/>
    </source>
</evidence>
<organism evidence="2 3">
    <name type="scientific">Lactobacillus equicursoris 66c</name>
    <dbReference type="NCBI Taxonomy" id="872326"/>
    <lineage>
        <taxon>Bacteria</taxon>
        <taxon>Bacillati</taxon>
        <taxon>Bacillota</taxon>
        <taxon>Bacilli</taxon>
        <taxon>Lactobacillales</taxon>
        <taxon>Lactobacillaceae</taxon>
        <taxon>Lactobacillus</taxon>
    </lineage>
</organism>
<proteinExistence type="predicted"/>